<gene>
    <name evidence="2" type="ORF">H9704_12380</name>
</gene>
<dbReference type="GO" id="GO:0005975">
    <property type="term" value="P:carbohydrate metabolic process"/>
    <property type="evidence" value="ECO:0007669"/>
    <property type="project" value="InterPro"/>
</dbReference>
<evidence type="ECO:0000256" key="1">
    <source>
        <dbReference type="ARBA" id="ARBA00008754"/>
    </source>
</evidence>
<dbReference type="PANTHER" id="PTHR30345:SF0">
    <property type="entry name" value="DNA DAMAGE-REPAIR_TOLERATION PROTEIN DRT102"/>
    <property type="match status" value="1"/>
</dbReference>
<sequence length="158" mass="17550">MKVAIACEASSFQLKEQVKKYIMNLGYEVEDVGQLSEDENVLYFEAAANLARKIQSGACERGIVFCGTGAGASLIANKFKGVYCVACESIFTAEKISLINNANVLAMGARVVSFDMGCEMAERFLAGQWCEGFAEQRRKNNERGFEVLKQIEEEQRYD</sequence>
<dbReference type="InterPro" id="IPR003500">
    <property type="entry name" value="RpiB_LacA_LacB"/>
</dbReference>
<comment type="similarity">
    <text evidence="1">Belongs to the LacAB/RpiB family.</text>
</comment>
<dbReference type="AlphaFoldDB" id="A0A9D2N3J2"/>
<reference evidence="2" key="2">
    <citation type="submission" date="2021-04" db="EMBL/GenBank/DDBJ databases">
        <authorList>
            <person name="Gilroy R."/>
        </authorList>
    </citation>
    <scope>NUCLEOTIDE SEQUENCE</scope>
    <source>
        <strain evidence="2">CHK180-15479</strain>
    </source>
</reference>
<accession>A0A9D2N3J2</accession>
<dbReference type="Pfam" id="PF02502">
    <property type="entry name" value="LacAB_rpiB"/>
    <property type="match status" value="1"/>
</dbReference>
<name>A0A9D2N3J2_9FIRM</name>
<organism evidence="2 3">
    <name type="scientific">Candidatus Enterocloster excrementipullorum</name>
    <dbReference type="NCBI Taxonomy" id="2838559"/>
    <lineage>
        <taxon>Bacteria</taxon>
        <taxon>Bacillati</taxon>
        <taxon>Bacillota</taxon>
        <taxon>Clostridia</taxon>
        <taxon>Lachnospirales</taxon>
        <taxon>Lachnospiraceae</taxon>
        <taxon>Enterocloster</taxon>
    </lineage>
</organism>
<dbReference type="Proteomes" id="UP000823910">
    <property type="component" value="Unassembled WGS sequence"/>
</dbReference>
<dbReference type="NCBIfam" id="TIGR00689">
    <property type="entry name" value="rpiB_lacA_lacB"/>
    <property type="match status" value="1"/>
</dbReference>
<dbReference type="PIRSF" id="PIRSF005384">
    <property type="entry name" value="RpiB_LacA_B"/>
    <property type="match status" value="1"/>
</dbReference>
<evidence type="ECO:0000313" key="2">
    <source>
        <dbReference type="EMBL" id="HJC06926.1"/>
    </source>
</evidence>
<protein>
    <submittedName>
        <fullName evidence="2">RpiB/LacA/LacB family sugar-phosphate isomerase</fullName>
    </submittedName>
</protein>
<dbReference type="Gene3D" id="3.40.1400.10">
    <property type="entry name" value="Sugar-phosphate isomerase, RpiB/LacA/LacB"/>
    <property type="match status" value="1"/>
</dbReference>
<keyword evidence="2" id="KW-0413">Isomerase</keyword>
<reference evidence="2" key="1">
    <citation type="journal article" date="2021" name="PeerJ">
        <title>Extensive microbial diversity within the chicken gut microbiome revealed by metagenomics and culture.</title>
        <authorList>
            <person name="Gilroy R."/>
            <person name="Ravi A."/>
            <person name="Getino M."/>
            <person name="Pursley I."/>
            <person name="Horton D.L."/>
            <person name="Alikhan N.F."/>
            <person name="Baker D."/>
            <person name="Gharbi K."/>
            <person name="Hall N."/>
            <person name="Watson M."/>
            <person name="Adriaenssens E.M."/>
            <person name="Foster-Nyarko E."/>
            <person name="Jarju S."/>
            <person name="Secka A."/>
            <person name="Antonio M."/>
            <person name="Oren A."/>
            <person name="Chaudhuri R.R."/>
            <person name="La Ragione R."/>
            <person name="Hildebrand F."/>
            <person name="Pallen M.J."/>
        </authorList>
    </citation>
    <scope>NUCLEOTIDE SEQUENCE</scope>
    <source>
        <strain evidence="2">CHK180-15479</strain>
    </source>
</reference>
<comment type="caution">
    <text evidence="2">The sequence shown here is derived from an EMBL/GenBank/DDBJ whole genome shotgun (WGS) entry which is preliminary data.</text>
</comment>
<dbReference type="GO" id="GO:0016861">
    <property type="term" value="F:intramolecular oxidoreductase activity, interconverting aldoses and ketoses"/>
    <property type="evidence" value="ECO:0007669"/>
    <property type="project" value="UniProtKB-ARBA"/>
</dbReference>
<dbReference type="PANTHER" id="PTHR30345">
    <property type="entry name" value="RIBOSE-5-PHOSPHATE ISOMERASE B"/>
    <property type="match status" value="1"/>
</dbReference>
<dbReference type="EMBL" id="DWWT01000065">
    <property type="protein sequence ID" value="HJC06926.1"/>
    <property type="molecule type" value="Genomic_DNA"/>
</dbReference>
<proteinExistence type="inferred from homology"/>
<dbReference type="SUPFAM" id="SSF89623">
    <property type="entry name" value="Ribose/Galactose isomerase RpiB/AlsB"/>
    <property type="match status" value="1"/>
</dbReference>
<dbReference type="InterPro" id="IPR036569">
    <property type="entry name" value="RpiB_LacA_LacB_sf"/>
</dbReference>
<evidence type="ECO:0000313" key="3">
    <source>
        <dbReference type="Proteomes" id="UP000823910"/>
    </source>
</evidence>